<keyword evidence="2" id="KW-0378">Hydrolase</keyword>
<dbReference type="RefSeq" id="WP_174624696.1">
    <property type="nucleotide sequence ID" value="NZ_CADCXN010000028.1"/>
</dbReference>
<sequence length="212" mass="23340">MALYLVTETTGLNPITDDLLEIAIIDDSGAVLLASLIKPCNNTSWPAAEAIHGITPDMVASAPALTEIAPKIAAAVKGQDIIIYNAAFDTGFLGSLLSLAKSIKCCMEAWAEHSGEWSDYHGNYRWQKLAKAAAAVHFDWPGESHRALADSLACRAIWQYLANPDERKRVDAITQDKNNARLAKMALNELERKQNATLDARLRFIGQFIHHW</sequence>
<dbReference type="GO" id="GO:0003676">
    <property type="term" value="F:nucleic acid binding"/>
    <property type="evidence" value="ECO:0007669"/>
    <property type="project" value="InterPro"/>
</dbReference>
<keyword evidence="6" id="KW-1185">Reference proteome</keyword>
<comment type="caution">
    <text evidence="5">The sequence shown here is derived from an EMBL/GenBank/DDBJ whole genome shotgun (WGS) entry which is preliminary data.</text>
</comment>
<evidence type="ECO:0000256" key="1">
    <source>
        <dbReference type="ARBA" id="ARBA00022722"/>
    </source>
</evidence>
<dbReference type="SUPFAM" id="SSF53098">
    <property type="entry name" value="Ribonuclease H-like"/>
    <property type="match status" value="1"/>
</dbReference>
<keyword evidence="3" id="KW-0269">Exonuclease</keyword>
<dbReference type="InterPro" id="IPR036397">
    <property type="entry name" value="RNaseH_sf"/>
</dbReference>
<evidence type="ECO:0000313" key="6">
    <source>
        <dbReference type="Proteomes" id="UP000494216"/>
    </source>
</evidence>
<dbReference type="Proteomes" id="UP000494216">
    <property type="component" value="Unassembled WGS sequence"/>
</dbReference>
<gene>
    <name evidence="5" type="ORF">METHB2_1230003</name>
</gene>
<dbReference type="PANTHER" id="PTHR30231:SF4">
    <property type="entry name" value="PROTEIN NEN2"/>
    <property type="match status" value="1"/>
</dbReference>
<evidence type="ECO:0000256" key="2">
    <source>
        <dbReference type="ARBA" id="ARBA00022801"/>
    </source>
</evidence>
<dbReference type="Pfam" id="PF00929">
    <property type="entry name" value="RNase_T"/>
    <property type="match status" value="1"/>
</dbReference>
<evidence type="ECO:0000259" key="4">
    <source>
        <dbReference type="SMART" id="SM00479"/>
    </source>
</evidence>
<dbReference type="SMART" id="SM00479">
    <property type="entry name" value="EXOIII"/>
    <property type="match status" value="1"/>
</dbReference>
<dbReference type="PANTHER" id="PTHR30231">
    <property type="entry name" value="DNA POLYMERASE III SUBUNIT EPSILON"/>
    <property type="match status" value="1"/>
</dbReference>
<proteinExistence type="predicted"/>
<dbReference type="GO" id="GO:0006259">
    <property type="term" value="P:DNA metabolic process"/>
    <property type="evidence" value="ECO:0007669"/>
    <property type="project" value="UniProtKB-ARBA"/>
</dbReference>
<keyword evidence="1" id="KW-0540">Nuclease</keyword>
<evidence type="ECO:0000256" key="3">
    <source>
        <dbReference type="ARBA" id="ARBA00022839"/>
    </source>
</evidence>
<dbReference type="AlphaFoldDB" id="A0A8S0Y5T0"/>
<dbReference type="EMBL" id="CADCXN010000028">
    <property type="protein sequence ID" value="CAA9889708.1"/>
    <property type="molecule type" value="Genomic_DNA"/>
</dbReference>
<dbReference type="InterPro" id="IPR013520">
    <property type="entry name" value="Ribonucl_H"/>
</dbReference>
<dbReference type="InterPro" id="IPR012337">
    <property type="entry name" value="RNaseH-like_sf"/>
</dbReference>
<name>A0A8S0Y5T0_9GAMM</name>
<feature type="domain" description="Exonuclease" evidence="4">
    <location>
        <begin position="4"/>
        <end position="167"/>
    </location>
</feature>
<reference evidence="5 6" key="1">
    <citation type="submission" date="2020-02" db="EMBL/GenBank/DDBJ databases">
        <authorList>
            <person name="Hogendoorn C."/>
        </authorList>
    </citation>
    <scope>NUCLEOTIDE SEQUENCE [LARGE SCALE GENOMIC DNA]</scope>
    <source>
        <strain evidence="5">METHB21</strain>
    </source>
</reference>
<dbReference type="CDD" id="cd06127">
    <property type="entry name" value="DEDDh"/>
    <property type="match status" value="1"/>
</dbReference>
<organism evidence="5 6">
    <name type="scientific">Candidatus Methylobacter favarea</name>
    <dbReference type="NCBI Taxonomy" id="2707345"/>
    <lineage>
        <taxon>Bacteria</taxon>
        <taxon>Pseudomonadati</taxon>
        <taxon>Pseudomonadota</taxon>
        <taxon>Gammaproteobacteria</taxon>
        <taxon>Methylococcales</taxon>
        <taxon>Methylococcaceae</taxon>
        <taxon>Methylobacter</taxon>
    </lineage>
</organism>
<protein>
    <submittedName>
        <fullName evidence="5">DNA polymerase III epsilon subunit-like protein</fullName>
    </submittedName>
</protein>
<dbReference type="Gene3D" id="3.30.420.10">
    <property type="entry name" value="Ribonuclease H-like superfamily/Ribonuclease H"/>
    <property type="match status" value="1"/>
</dbReference>
<dbReference type="GO" id="GO:0008408">
    <property type="term" value="F:3'-5' exonuclease activity"/>
    <property type="evidence" value="ECO:0007669"/>
    <property type="project" value="TreeGrafter"/>
</dbReference>
<accession>A0A8S0Y5T0</accession>
<evidence type="ECO:0000313" key="5">
    <source>
        <dbReference type="EMBL" id="CAA9889708.1"/>
    </source>
</evidence>